<feature type="domain" description="DUF3347" evidence="2">
    <location>
        <begin position="51"/>
        <end position="140"/>
    </location>
</feature>
<reference evidence="3 4" key="1">
    <citation type="submission" date="2016-07" db="EMBL/GenBank/DDBJ databases">
        <title>Genome of Pelobium manganitolerans.</title>
        <authorList>
            <person name="Wu S."/>
            <person name="Wang G."/>
        </authorList>
    </citation>
    <scope>NUCLEOTIDE SEQUENCE [LARGE SCALE GENOMIC DNA]</scope>
    <source>
        <strain evidence="3 4">YS-25</strain>
    </source>
</reference>
<evidence type="ECO:0000259" key="2">
    <source>
        <dbReference type="Pfam" id="PF11827"/>
    </source>
</evidence>
<dbReference type="Pfam" id="PF11827">
    <property type="entry name" value="DUF3347"/>
    <property type="match status" value="1"/>
</dbReference>
<proteinExistence type="predicted"/>
<dbReference type="OrthoDB" id="5513217at2"/>
<dbReference type="InterPro" id="IPR021782">
    <property type="entry name" value="DUF3347"/>
</dbReference>
<name>A0A419S4Y1_9SPHI</name>
<gene>
    <name evidence="3" type="ORF">BCY91_06500</name>
</gene>
<organism evidence="3 4">
    <name type="scientific">Pelobium manganitolerans</name>
    <dbReference type="NCBI Taxonomy" id="1842495"/>
    <lineage>
        <taxon>Bacteria</taxon>
        <taxon>Pseudomonadati</taxon>
        <taxon>Bacteroidota</taxon>
        <taxon>Sphingobacteriia</taxon>
        <taxon>Sphingobacteriales</taxon>
        <taxon>Sphingobacteriaceae</taxon>
        <taxon>Pelobium</taxon>
    </lineage>
</organism>
<keyword evidence="4" id="KW-1185">Reference proteome</keyword>
<accession>A0A419S4Y1</accession>
<sequence>MKISLITISTAIMLLVSCQSDSKKEIARGGSSDTSQQATESRKSDRGAEAIMTAYLDLKNALVKDDDKAAAEAGKQLAASFKEINTSGMKEAELKAFEDIREDAIDHASHISRNVGNISHQREHFETLSEDIYDLKKAVRGDQKLYYLHCPMYNEGKGANWVSETKEVQNPYLGKSMPECGTLKEEL</sequence>
<evidence type="ECO:0000313" key="4">
    <source>
        <dbReference type="Proteomes" id="UP000283433"/>
    </source>
</evidence>
<evidence type="ECO:0000313" key="3">
    <source>
        <dbReference type="EMBL" id="RKD15166.1"/>
    </source>
</evidence>
<protein>
    <recommendedName>
        <fullName evidence="2">DUF3347 domain-containing protein</fullName>
    </recommendedName>
</protein>
<dbReference type="RefSeq" id="WP_120182047.1">
    <property type="nucleotide sequence ID" value="NZ_MBTA01000025.1"/>
</dbReference>
<dbReference type="PROSITE" id="PS51257">
    <property type="entry name" value="PROKAR_LIPOPROTEIN"/>
    <property type="match status" value="1"/>
</dbReference>
<dbReference type="EMBL" id="MBTA01000025">
    <property type="protein sequence ID" value="RKD15166.1"/>
    <property type="molecule type" value="Genomic_DNA"/>
</dbReference>
<dbReference type="AlphaFoldDB" id="A0A419S4Y1"/>
<feature type="region of interest" description="Disordered" evidence="1">
    <location>
        <begin position="25"/>
        <end position="46"/>
    </location>
</feature>
<evidence type="ECO:0000256" key="1">
    <source>
        <dbReference type="SAM" id="MobiDB-lite"/>
    </source>
</evidence>
<comment type="caution">
    <text evidence="3">The sequence shown here is derived from an EMBL/GenBank/DDBJ whole genome shotgun (WGS) entry which is preliminary data.</text>
</comment>
<dbReference type="Proteomes" id="UP000283433">
    <property type="component" value="Unassembled WGS sequence"/>
</dbReference>